<keyword evidence="6" id="KW-0067">ATP-binding</keyword>
<dbReference type="PANTHER" id="PTHR22749:SF6">
    <property type="entry name" value="RIBOFLAVIN KINASE"/>
    <property type="match status" value="1"/>
</dbReference>
<dbReference type="PANTHER" id="PTHR22749">
    <property type="entry name" value="RIBOFLAVIN KINASE/FMN ADENYLYLTRANSFERASE"/>
    <property type="match status" value="1"/>
</dbReference>
<dbReference type="Gene3D" id="2.40.30.30">
    <property type="entry name" value="Riboflavin kinase-like"/>
    <property type="match status" value="1"/>
</dbReference>
<evidence type="ECO:0000256" key="4">
    <source>
        <dbReference type="ARBA" id="ARBA00022679"/>
    </source>
</evidence>
<evidence type="ECO:0000256" key="7">
    <source>
        <dbReference type="ARBA" id="ARBA00047880"/>
    </source>
</evidence>
<dbReference type="InterPro" id="IPR023468">
    <property type="entry name" value="Riboflavin_kinase"/>
</dbReference>
<evidence type="ECO:0000259" key="8">
    <source>
        <dbReference type="SMART" id="SM00904"/>
    </source>
</evidence>
<keyword evidence="2" id="KW-0285">Flavoprotein</keyword>
<accession>A0A0S1SHH2</accession>
<accession>A0A0S1STI6</accession>
<accession>A0A0S1SQK0</accession>
<keyword evidence="3" id="KW-0288">FMN</keyword>
<organism evidence="9 10">
    <name type="scientific">Candidatus Peribacter riflensis</name>
    <dbReference type="NCBI Taxonomy" id="1735162"/>
    <lineage>
        <taxon>Bacteria</taxon>
        <taxon>Candidatus Peregrinibacteriota</taxon>
        <taxon>Candidatus Peribacteria</taxon>
        <taxon>Candidatus Peribacterales</taxon>
        <taxon>Candidatus Peribacteraceae</taxon>
        <taxon>Candidatus Peribacter</taxon>
    </lineage>
</organism>
<dbReference type="GO" id="GO:0008531">
    <property type="term" value="F:riboflavin kinase activity"/>
    <property type="evidence" value="ECO:0007669"/>
    <property type="project" value="UniProtKB-EC"/>
</dbReference>
<name>A0A0S1SLL4_9BACT</name>
<dbReference type="EC" id="2.7.1.26" evidence="1"/>
<feature type="domain" description="Riboflavin kinase" evidence="8">
    <location>
        <begin position="9"/>
        <end position="128"/>
    </location>
</feature>
<accession>A0A0S1SV43</accession>
<dbReference type="EMBL" id="CP013065">
    <property type="protein sequence ID" value="ALM13219.1"/>
    <property type="molecule type" value="Genomic_DNA"/>
</dbReference>
<proteinExistence type="predicted"/>
<evidence type="ECO:0000313" key="10">
    <source>
        <dbReference type="Proteomes" id="UP000069135"/>
    </source>
</evidence>
<dbReference type="Pfam" id="PF01687">
    <property type="entry name" value="Flavokinase"/>
    <property type="match status" value="1"/>
</dbReference>
<protein>
    <recommendedName>
        <fullName evidence="1">riboflavin kinase</fullName>
        <ecNumber evidence="1">2.7.1.26</ecNumber>
    </recommendedName>
</protein>
<evidence type="ECO:0000313" key="9">
    <source>
        <dbReference type="EMBL" id="ALM13219.1"/>
    </source>
</evidence>
<reference evidence="10" key="1">
    <citation type="submission" date="2015-10" db="EMBL/GenBank/DDBJ databases">
        <title>Analysis of five complete genome sequences for members of the class Peribacteria in the recently recognized Peregrinibacteria bacterial phylum.</title>
        <authorList>
            <person name="Anantharaman K."/>
            <person name="Brown C.T."/>
            <person name="Burstein D."/>
            <person name="Castelle C.J."/>
            <person name="Probst A.J."/>
            <person name="Thomas B.C."/>
            <person name="Williams K.H."/>
            <person name="Banfield J.F."/>
        </authorList>
    </citation>
    <scope>NUCLEOTIDE SEQUENCE [LARGE SCALE GENOMIC DNA]</scope>
</reference>
<evidence type="ECO:0000256" key="2">
    <source>
        <dbReference type="ARBA" id="ARBA00022630"/>
    </source>
</evidence>
<dbReference type="Proteomes" id="UP000069135">
    <property type="component" value="Chromosome"/>
</dbReference>
<evidence type="ECO:0000256" key="5">
    <source>
        <dbReference type="ARBA" id="ARBA00022741"/>
    </source>
</evidence>
<gene>
    <name evidence="9" type="ORF">PeribacterD1_0533</name>
</gene>
<dbReference type="GO" id="GO:0009398">
    <property type="term" value="P:FMN biosynthetic process"/>
    <property type="evidence" value="ECO:0007669"/>
    <property type="project" value="TreeGrafter"/>
</dbReference>
<dbReference type="InterPro" id="IPR015865">
    <property type="entry name" value="Riboflavin_kinase_bac/euk"/>
</dbReference>
<keyword evidence="5" id="KW-0547">Nucleotide-binding</keyword>
<evidence type="ECO:0000256" key="1">
    <source>
        <dbReference type="ARBA" id="ARBA00012105"/>
    </source>
</evidence>
<dbReference type="GO" id="GO:0009231">
    <property type="term" value="P:riboflavin biosynthetic process"/>
    <property type="evidence" value="ECO:0007669"/>
    <property type="project" value="InterPro"/>
</dbReference>
<reference evidence="9 10" key="2">
    <citation type="journal article" date="2016" name="PeerJ">
        <title>Analysis of five complete genome sequences for members of the class Peribacteria in the recently recognized Peregrinibacteria bacterial phylum.</title>
        <authorList>
            <person name="Anantharaman K."/>
            <person name="Brown C.T."/>
            <person name="Burstein D."/>
            <person name="Castelle C.J."/>
            <person name="Probst A.J."/>
            <person name="Thomas B.C."/>
            <person name="Williams K.H."/>
            <person name="Banfield J.F."/>
        </authorList>
    </citation>
    <scope>NUCLEOTIDE SEQUENCE [LARGE SCALE GENOMIC DNA]</scope>
    <source>
        <strain evidence="9">RIFOXYD1_FULL_PER-ii_59_16</strain>
    </source>
</reference>
<comment type="catalytic activity">
    <reaction evidence="7">
        <text>riboflavin + ATP = FMN + ADP + H(+)</text>
        <dbReference type="Rhea" id="RHEA:14357"/>
        <dbReference type="ChEBI" id="CHEBI:15378"/>
        <dbReference type="ChEBI" id="CHEBI:30616"/>
        <dbReference type="ChEBI" id="CHEBI:57986"/>
        <dbReference type="ChEBI" id="CHEBI:58210"/>
        <dbReference type="ChEBI" id="CHEBI:456216"/>
        <dbReference type="EC" id="2.7.1.26"/>
    </reaction>
</comment>
<dbReference type="SUPFAM" id="SSF82114">
    <property type="entry name" value="Riboflavin kinase-like"/>
    <property type="match status" value="1"/>
</dbReference>
<dbReference type="SMART" id="SM00904">
    <property type="entry name" value="Flavokinase"/>
    <property type="match status" value="1"/>
</dbReference>
<dbReference type="KEGG" id="prf:PeribacterA2_0533"/>
<sequence length="131" mass="14514">MKSPASLSLPAFTARVVKGSGRGRIIGSPTLNLSLSDVPRPLECGIYACRVRWNRHTAGAAMHFGPRPVFRAGIACEVHVIGLTIRRAPPRIEVEVVKRLRNIEHFQSVELLQEQIARDIEQTKRLINGGK</sequence>
<dbReference type="STRING" id="1735162.PeribacterB2_0532"/>
<dbReference type="GO" id="GO:0005524">
    <property type="term" value="F:ATP binding"/>
    <property type="evidence" value="ECO:0007669"/>
    <property type="project" value="UniProtKB-KW"/>
</dbReference>
<evidence type="ECO:0000256" key="6">
    <source>
        <dbReference type="ARBA" id="ARBA00022840"/>
    </source>
</evidence>
<dbReference type="AlphaFoldDB" id="A0A0S1SLL4"/>
<keyword evidence="4" id="KW-0808">Transferase</keyword>
<evidence type="ECO:0000256" key="3">
    <source>
        <dbReference type="ARBA" id="ARBA00022643"/>
    </source>
</evidence>
<accession>A0A0S1SLL4</accession>
<dbReference type="InterPro" id="IPR023465">
    <property type="entry name" value="Riboflavin_kinase_dom_sf"/>
</dbReference>